<feature type="region of interest" description="Disordered" evidence="1">
    <location>
        <begin position="1"/>
        <end position="174"/>
    </location>
</feature>
<keyword evidence="3" id="KW-1185">Reference proteome</keyword>
<dbReference type="EMBL" id="BOMW01000026">
    <property type="protein sequence ID" value="GIF05373.1"/>
    <property type="molecule type" value="Genomic_DNA"/>
</dbReference>
<protein>
    <submittedName>
        <fullName evidence="2">Uncharacterized protein</fullName>
    </submittedName>
</protein>
<proteinExistence type="predicted"/>
<comment type="caution">
    <text evidence="2">The sequence shown here is derived from an EMBL/GenBank/DDBJ whole genome shotgun (WGS) entry which is preliminary data.</text>
</comment>
<accession>A0A919N6P6</accession>
<evidence type="ECO:0000256" key="1">
    <source>
        <dbReference type="SAM" id="MobiDB-lite"/>
    </source>
</evidence>
<sequence>MDAAQRTYRGDHPRTPGRAEAGLAIPAGTSSPTGAGDARSGKETLASGADAYSGKRPLQESATTAGPEEEPAADGNTAHRAKNVNRAPAATGSRFPTPPPYPPGGGGVTCLRGHAPQAAATPQPCTKTRHTPARRCHTTSKHDTPPHPRRPRSPLPGTGALALGGRPASAAGDT</sequence>
<name>A0A919N6P6_9ACTN</name>
<dbReference type="Proteomes" id="UP000629619">
    <property type="component" value="Unassembled WGS sequence"/>
</dbReference>
<evidence type="ECO:0000313" key="2">
    <source>
        <dbReference type="EMBL" id="GIF05373.1"/>
    </source>
</evidence>
<reference evidence="2" key="1">
    <citation type="submission" date="2021-01" db="EMBL/GenBank/DDBJ databases">
        <title>Whole genome shotgun sequence of Actinoplanes siamensis NBRC 109076.</title>
        <authorList>
            <person name="Komaki H."/>
            <person name="Tamura T."/>
        </authorList>
    </citation>
    <scope>NUCLEOTIDE SEQUENCE</scope>
    <source>
        <strain evidence="2">NBRC 109076</strain>
    </source>
</reference>
<feature type="compositionally biased region" description="Low complexity" evidence="1">
    <location>
        <begin position="115"/>
        <end position="124"/>
    </location>
</feature>
<evidence type="ECO:0000313" key="3">
    <source>
        <dbReference type="Proteomes" id="UP000629619"/>
    </source>
</evidence>
<feature type="compositionally biased region" description="Low complexity" evidence="1">
    <location>
        <begin position="155"/>
        <end position="168"/>
    </location>
</feature>
<feature type="compositionally biased region" description="Basic residues" evidence="1">
    <location>
        <begin position="127"/>
        <end position="139"/>
    </location>
</feature>
<gene>
    <name evidence="2" type="ORF">Asi03nite_29110</name>
</gene>
<organism evidence="2 3">
    <name type="scientific">Actinoplanes siamensis</name>
    <dbReference type="NCBI Taxonomy" id="1223317"/>
    <lineage>
        <taxon>Bacteria</taxon>
        <taxon>Bacillati</taxon>
        <taxon>Actinomycetota</taxon>
        <taxon>Actinomycetes</taxon>
        <taxon>Micromonosporales</taxon>
        <taxon>Micromonosporaceae</taxon>
        <taxon>Actinoplanes</taxon>
    </lineage>
</organism>
<dbReference type="AlphaFoldDB" id="A0A919N6P6"/>